<accession>A0AA43M8R9</accession>
<dbReference type="EMBL" id="JARXYA010000007">
    <property type="protein sequence ID" value="MDH6504276.1"/>
    <property type="molecule type" value="Genomic_DNA"/>
</dbReference>
<feature type="transmembrane region" description="Helical" evidence="6">
    <location>
        <begin position="281"/>
        <end position="301"/>
    </location>
</feature>
<gene>
    <name evidence="8" type="ORF">M2127_001592</name>
</gene>
<feature type="domain" description="Type II secretion system protein GspF" evidence="7">
    <location>
        <begin position="168"/>
        <end position="296"/>
    </location>
</feature>
<keyword evidence="3 6" id="KW-0812">Transmembrane</keyword>
<keyword evidence="9" id="KW-1185">Reference proteome</keyword>
<evidence type="ECO:0000256" key="2">
    <source>
        <dbReference type="ARBA" id="ARBA00022475"/>
    </source>
</evidence>
<dbReference type="Proteomes" id="UP001161160">
    <property type="component" value="Unassembled WGS sequence"/>
</dbReference>
<comment type="subcellular location">
    <subcellularLocation>
        <location evidence="1">Cell membrane</location>
        <topology evidence="1">Multi-pass membrane protein</topology>
    </subcellularLocation>
</comment>
<dbReference type="GO" id="GO:0005886">
    <property type="term" value="C:plasma membrane"/>
    <property type="evidence" value="ECO:0007669"/>
    <property type="project" value="UniProtKB-SubCell"/>
</dbReference>
<dbReference type="Pfam" id="PF00482">
    <property type="entry name" value="T2SSF"/>
    <property type="match status" value="1"/>
</dbReference>
<evidence type="ECO:0000313" key="8">
    <source>
        <dbReference type="EMBL" id="MDH6504276.1"/>
    </source>
</evidence>
<feature type="transmembrane region" description="Helical" evidence="6">
    <location>
        <begin position="96"/>
        <end position="121"/>
    </location>
</feature>
<dbReference type="PANTHER" id="PTHR35007">
    <property type="entry name" value="INTEGRAL MEMBRANE PROTEIN-RELATED"/>
    <property type="match status" value="1"/>
</dbReference>
<reference evidence="8" key="1">
    <citation type="submission" date="2023-04" db="EMBL/GenBank/DDBJ databases">
        <title>Genome Encyclopedia of Bacteria and Archaea VI: Functional Genomics of Type Strains.</title>
        <authorList>
            <person name="Whitman W."/>
        </authorList>
    </citation>
    <scope>NUCLEOTIDE SEQUENCE</scope>
    <source>
        <strain evidence="8">Enz.4-51</strain>
    </source>
</reference>
<evidence type="ECO:0000256" key="4">
    <source>
        <dbReference type="ARBA" id="ARBA00022989"/>
    </source>
</evidence>
<dbReference type="RefSeq" id="WP_280756829.1">
    <property type="nucleotide sequence ID" value="NZ_JARXXW010000003.1"/>
</dbReference>
<feature type="transmembrane region" description="Helical" evidence="6">
    <location>
        <begin position="6"/>
        <end position="28"/>
    </location>
</feature>
<keyword evidence="2" id="KW-1003">Cell membrane</keyword>
<proteinExistence type="predicted"/>
<dbReference type="AlphaFoldDB" id="A0AA43M8R9"/>
<keyword evidence="4 6" id="KW-1133">Transmembrane helix</keyword>
<evidence type="ECO:0000256" key="6">
    <source>
        <dbReference type="SAM" id="Phobius"/>
    </source>
</evidence>
<protein>
    <submittedName>
        <fullName evidence="8">Tight adherence protein C</fullName>
    </submittedName>
</protein>
<dbReference type="PANTHER" id="PTHR35007:SF2">
    <property type="entry name" value="PILUS ASSEMBLE PROTEIN"/>
    <property type="match status" value="1"/>
</dbReference>
<feature type="transmembrane region" description="Helical" evidence="6">
    <location>
        <begin position="127"/>
        <end position="149"/>
    </location>
</feature>
<evidence type="ECO:0000313" key="9">
    <source>
        <dbReference type="Proteomes" id="UP001161160"/>
    </source>
</evidence>
<evidence type="ECO:0000256" key="3">
    <source>
        <dbReference type="ARBA" id="ARBA00022692"/>
    </source>
</evidence>
<evidence type="ECO:0000256" key="5">
    <source>
        <dbReference type="ARBA" id="ARBA00023136"/>
    </source>
</evidence>
<organism evidence="8 9">
    <name type="scientific">Polynucleobacter sphagniphilus</name>
    <dbReference type="NCBI Taxonomy" id="1743169"/>
    <lineage>
        <taxon>Bacteria</taxon>
        <taxon>Pseudomonadati</taxon>
        <taxon>Pseudomonadota</taxon>
        <taxon>Betaproteobacteria</taxon>
        <taxon>Burkholderiales</taxon>
        <taxon>Burkholderiaceae</taxon>
        <taxon>Polynucleobacter</taxon>
    </lineage>
</organism>
<sequence>MKIIHILTFIFLFLLIASISYYFVLAALSNRIISKRLGDIRIHALDEANPRKSRLEDKAKYILAKLIHYSMPDESWDDSKIRLRFMSAGYYRELDALIYFGLKTLLTFVLPILYVIVTLIFGSGITFVSILAIAVFMSCLGYYLPDLWIAEKIKARKKEIFESLPNALDLMRVCVTAGLGLDAAIERVGKELRIESKALAEEFHLLNLELRTGATRKLALKNLADRTGVEDVHSLVSMLIQTEHFGTSIADALRVHADSLREKRSIMAQEAAAAIPVKMTIPLIACIFPALMVVLLGPAIISVSKALSTINFGVH</sequence>
<comment type="caution">
    <text evidence="8">The sequence shown here is derived from an EMBL/GenBank/DDBJ whole genome shotgun (WGS) entry which is preliminary data.</text>
</comment>
<evidence type="ECO:0000259" key="7">
    <source>
        <dbReference type="Pfam" id="PF00482"/>
    </source>
</evidence>
<dbReference type="InterPro" id="IPR018076">
    <property type="entry name" value="T2SS_GspF_dom"/>
</dbReference>
<evidence type="ECO:0000256" key="1">
    <source>
        <dbReference type="ARBA" id="ARBA00004651"/>
    </source>
</evidence>
<name>A0AA43M8R9_9BURK</name>
<keyword evidence="5 6" id="KW-0472">Membrane</keyword>